<dbReference type="Pfam" id="PF05258">
    <property type="entry name" value="DciA"/>
    <property type="match status" value="1"/>
</dbReference>
<accession>A0A9X3F803</accession>
<evidence type="ECO:0000313" key="1">
    <source>
        <dbReference type="EMBL" id="MCY1722241.1"/>
    </source>
</evidence>
<dbReference type="RefSeq" id="WP_343334566.1">
    <property type="nucleotide sequence ID" value="NZ_JAPOHD010000031.1"/>
</dbReference>
<dbReference type="PANTHER" id="PTHR36456:SF1">
    <property type="entry name" value="UPF0232 PROTEIN SCO3875"/>
    <property type="match status" value="1"/>
</dbReference>
<sequence>MRRSNTQSLSEVLKEYIKQNQIDRKLKEVDVVQGWEDLLGKTIAHYTKNIYISNRILYVEITSAVVKNELFMMREEICRRINENSGQNVISKIIFK</sequence>
<dbReference type="EMBL" id="JAPOHD010000031">
    <property type="protein sequence ID" value="MCY1722241.1"/>
    <property type="molecule type" value="Genomic_DNA"/>
</dbReference>
<proteinExistence type="predicted"/>
<dbReference type="PANTHER" id="PTHR36456">
    <property type="entry name" value="UPF0232 PROTEIN SCO3875"/>
    <property type="match status" value="1"/>
</dbReference>
<dbReference type="AlphaFoldDB" id="A0A9X3F803"/>
<evidence type="ECO:0000313" key="2">
    <source>
        <dbReference type="Proteomes" id="UP001145087"/>
    </source>
</evidence>
<organism evidence="1 2">
    <name type="scientific">Draconibacterium aestuarii</name>
    <dbReference type="NCBI Taxonomy" id="2998507"/>
    <lineage>
        <taxon>Bacteria</taxon>
        <taxon>Pseudomonadati</taxon>
        <taxon>Bacteroidota</taxon>
        <taxon>Bacteroidia</taxon>
        <taxon>Marinilabiliales</taxon>
        <taxon>Prolixibacteraceae</taxon>
        <taxon>Draconibacterium</taxon>
    </lineage>
</organism>
<reference evidence="1" key="1">
    <citation type="submission" date="2022-11" db="EMBL/GenBank/DDBJ databases">
        <title>Marilongibacter aestuarii gen. nov., sp. nov., isolated from tidal flat sediment.</title>
        <authorList>
            <person name="Jiayan W."/>
        </authorList>
    </citation>
    <scope>NUCLEOTIDE SEQUENCE</scope>
    <source>
        <strain evidence="1">Z1-6</strain>
    </source>
</reference>
<name>A0A9X3F803_9BACT</name>
<gene>
    <name evidence="1" type="ORF">OU798_17945</name>
</gene>
<dbReference type="InterPro" id="IPR007922">
    <property type="entry name" value="DciA-like"/>
</dbReference>
<comment type="caution">
    <text evidence="1">The sequence shown here is derived from an EMBL/GenBank/DDBJ whole genome shotgun (WGS) entry which is preliminary data.</text>
</comment>
<keyword evidence="2" id="KW-1185">Reference proteome</keyword>
<dbReference type="Proteomes" id="UP001145087">
    <property type="component" value="Unassembled WGS sequence"/>
</dbReference>
<protein>
    <submittedName>
        <fullName evidence="1">DUF721 domain-containing protein</fullName>
    </submittedName>
</protein>